<name>A0A1A0WD14_MYCPR</name>
<sequence>MNDAWLTEAALEVPRAYGKSRTCSAAERAENHLLLDQLNALVEEVHEIINRQMAGSAPSEQCANVAAQVDEARHHWRRSTSGSTRLCVASSRSRRDDSGEQRSDAQIFQQD</sequence>
<dbReference type="EMBL" id="LZSY01000031">
    <property type="protein sequence ID" value="OBB95865.1"/>
    <property type="molecule type" value="Genomic_DNA"/>
</dbReference>
<accession>A0A1A0WD14</accession>
<dbReference type="AlphaFoldDB" id="A0A1A0WD14"/>
<reference evidence="3" key="1">
    <citation type="submission" date="2016-06" db="EMBL/GenBank/DDBJ databases">
        <authorList>
            <person name="Sutton G."/>
            <person name="Brinkac L."/>
            <person name="Sanka R."/>
            <person name="Adams M."/>
            <person name="Lau E."/>
            <person name="Mehaffy C."/>
            <person name="Tameris M."/>
            <person name="Hatherill M."/>
            <person name="Hanekom W."/>
            <person name="Mahomed H."/>
            <person name="Mcshane H."/>
        </authorList>
    </citation>
    <scope>NUCLEOTIDE SEQUENCE [LARGE SCALE GENOMIC DNA]</scope>
    <source>
        <strain evidence="3">852002-10433_SCH5171157</strain>
    </source>
</reference>
<organism evidence="2 3">
    <name type="scientific">Mycolicibacterium peregrinum</name>
    <name type="common">Mycobacterium peregrinum</name>
    <dbReference type="NCBI Taxonomy" id="43304"/>
    <lineage>
        <taxon>Bacteria</taxon>
        <taxon>Bacillati</taxon>
        <taxon>Actinomycetota</taxon>
        <taxon>Actinomycetes</taxon>
        <taxon>Mycobacteriales</taxon>
        <taxon>Mycobacteriaceae</taxon>
        <taxon>Mycolicibacterium</taxon>
    </lineage>
</organism>
<protein>
    <submittedName>
        <fullName evidence="2">Uncharacterized protein</fullName>
    </submittedName>
</protein>
<feature type="region of interest" description="Disordered" evidence="1">
    <location>
        <begin position="74"/>
        <end position="111"/>
    </location>
</feature>
<dbReference type="Proteomes" id="UP000094008">
    <property type="component" value="Unassembled WGS sequence"/>
</dbReference>
<evidence type="ECO:0000256" key="1">
    <source>
        <dbReference type="SAM" id="MobiDB-lite"/>
    </source>
</evidence>
<feature type="compositionally biased region" description="Basic and acidic residues" evidence="1">
    <location>
        <begin position="93"/>
        <end position="103"/>
    </location>
</feature>
<evidence type="ECO:0000313" key="3">
    <source>
        <dbReference type="Proteomes" id="UP000094008"/>
    </source>
</evidence>
<comment type="caution">
    <text evidence="2">The sequence shown here is derived from an EMBL/GenBank/DDBJ whole genome shotgun (WGS) entry which is preliminary data.</text>
</comment>
<proteinExistence type="predicted"/>
<evidence type="ECO:0000313" key="2">
    <source>
        <dbReference type="EMBL" id="OBB95865.1"/>
    </source>
</evidence>
<gene>
    <name evidence="2" type="ORF">A5779_17825</name>
</gene>